<dbReference type="Pfam" id="PF07523">
    <property type="entry name" value="Big_3"/>
    <property type="match status" value="1"/>
</dbReference>
<proteinExistence type="predicted"/>
<accession>W7CJ21</accession>
<evidence type="ECO:0000313" key="3">
    <source>
        <dbReference type="Proteomes" id="UP000019243"/>
    </source>
</evidence>
<feature type="domain" description="Ig-like" evidence="1">
    <location>
        <begin position="2"/>
        <end position="51"/>
    </location>
</feature>
<evidence type="ECO:0000259" key="1">
    <source>
        <dbReference type="Pfam" id="PF07523"/>
    </source>
</evidence>
<dbReference type="Proteomes" id="UP000019243">
    <property type="component" value="Unassembled WGS sequence"/>
</dbReference>
<dbReference type="STRING" id="1265861.BCAMP_07450"/>
<sequence>MGDNYDPADGFVSATNADGESLPFSSEMSWVANNAMIDTSVAGDYVVIYGLPNHNGDIVKTITEVIVKDPADEIDVTIPTAMLFANTENNGVAKQIESRDYQITNNSFEKGVNVELAAFNFEETNGLSFLKTDDEDPMAESNSLRLNLKAEGSAVIQSLNETTKNVSIGTIKPEETLTIAFDGDYFGSTQEGVKTTISQEMVLKFNLIRE</sequence>
<dbReference type="InterPro" id="IPR022038">
    <property type="entry name" value="Ig-like_bact"/>
</dbReference>
<keyword evidence="3" id="KW-1185">Reference proteome</keyword>
<organism evidence="2 3">
    <name type="scientific">Brochothrix campestris FSL F6-1037</name>
    <dbReference type="NCBI Taxonomy" id="1265861"/>
    <lineage>
        <taxon>Bacteria</taxon>
        <taxon>Bacillati</taxon>
        <taxon>Bacillota</taxon>
        <taxon>Bacilli</taxon>
        <taxon>Bacillales</taxon>
        <taxon>Listeriaceae</taxon>
        <taxon>Brochothrix</taxon>
    </lineage>
</organism>
<protein>
    <recommendedName>
        <fullName evidence="1">Ig-like domain-containing protein</fullName>
    </recommendedName>
</protein>
<dbReference type="EMBL" id="AODH01000028">
    <property type="protein sequence ID" value="EUJ39359.1"/>
    <property type="molecule type" value="Genomic_DNA"/>
</dbReference>
<evidence type="ECO:0000313" key="2">
    <source>
        <dbReference type="EMBL" id="EUJ39359.1"/>
    </source>
</evidence>
<gene>
    <name evidence="2" type="ORF">BCAMP_07450</name>
</gene>
<dbReference type="AlphaFoldDB" id="W7CJ21"/>
<dbReference type="RefSeq" id="WP_035314689.1">
    <property type="nucleotide sequence ID" value="NZ_AODH01000028.1"/>
</dbReference>
<reference evidence="2 3" key="1">
    <citation type="submission" date="2012-12" db="EMBL/GenBank/DDBJ databases">
        <title>Novel taxa of Listeriaceae from agricultural environments in the United States.</title>
        <authorList>
            <person name="den Bakker H.C."/>
            <person name="Allred A."/>
            <person name="Warchocki S."/>
            <person name="Wright E.M."/>
            <person name="Burrell A."/>
            <person name="Nightingale K.K."/>
            <person name="Kephart D."/>
            <person name="Wiedmann M."/>
        </authorList>
    </citation>
    <scope>NUCLEOTIDE SEQUENCE [LARGE SCALE GENOMIC DNA]</scope>
    <source>
        <strain evidence="2 3">FSL F6-1037</strain>
    </source>
</reference>
<name>W7CJ21_9LIST</name>
<comment type="caution">
    <text evidence="2">The sequence shown here is derived from an EMBL/GenBank/DDBJ whole genome shotgun (WGS) entry which is preliminary data.</text>
</comment>